<dbReference type="FunFam" id="3.40.640.10:FF:000013">
    <property type="entry name" value="4-aminobutyrate aminotransferase"/>
    <property type="match status" value="1"/>
</dbReference>
<evidence type="ECO:0000256" key="3">
    <source>
        <dbReference type="ARBA" id="ARBA00022576"/>
    </source>
</evidence>
<organism evidence="7 8">
    <name type="scientific">Botrimarina hoheduenensis</name>
    <dbReference type="NCBI Taxonomy" id="2528000"/>
    <lineage>
        <taxon>Bacteria</taxon>
        <taxon>Pseudomonadati</taxon>
        <taxon>Planctomycetota</taxon>
        <taxon>Planctomycetia</taxon>
        <taxon>Pirellulales</taxon>
        <taxon>Lacipirellulaceae</taxon>
        <taxon>Botrimarina</taxon>
    </lineage>
</organism>
<dbReference type="Gene3D" id="3.90.1150.10">
    <property type="entry name" value="Aspartate Aminotransferase, domain 1"/>
    <property type="match status" value="1"/>
</dbReference>
<dbReference type="InterPro" id="IPR005814">
    <property type="entry name" value="Aminotrans_3"/>
</dbReference>
<accession>A0A5C5W9V4</accession>
<evidence type="ECO:0000256" key="6">
    <source>
        <dbReference type="RuleBase" id="RU003560"/>
    </source>
</evidence>
<comment type="similarity">
    <text evidence="2 6">Belongs to the class-III pyridoxal-phosphate-dependent aminotransferase family.</text>
</comment>
<dbReference type="SUPFAM" id="SSF53383">
    <property type="entry name" value="PLP-dependent transferases"/>
    <property type="match status" value="1"/>
</dbReference>
<dbReference type="GO" id="GO:0042802">
    <property type="term" value="F:identical protein binding"/>
    <property type="evidence" value="ECO:0007669"/>
    <property type="project" value="TreeGrafter"/>
</dbReference>
<evidence type="ECO:0000256" key="5">
    <source>
        <dbReference type="ARBA" id="ARBA00022898"/>
    </source>
</evidence>
<evidence type="ECO:0000256" key="1">
    <source>
        <dbReference type="ARBA" id="ARBA00001933"/>
    </source>
</evidence>
<dbReference type="PROSITE" id="PS00600">
    <property type="entry name" value="AA_TRANSFER_CLASS_3"/>
    <property type="match status" value="1"/>
</dbReference>
<evidence type="ECO:0000256" key="4">
    <source>
        <dbReference type="ARBA" id="ARBA00022679"/>
    </source>
</evidence>
<dbReference type="Pfam" id="PF00202">
    <property type="entry name" value="Aminotran_3"/>
    <property type="match status" value="1"/>
</dbReference>
<protein>
    <submittedName>
        <fullName evidence="7">5-aminovalerate aminotransferase DavT</fullName>
        <ecNumber evidence="7">2.6.1.48</ecNumber>
    </submittedName>
</protein>
<dbReference type="Gene3D" id="3.40.640.10">
    <property type="entry name" value="Type I PLP-dependent aspartate aminotransferase-like (Major domain)"/>
    <property type="match status" value="1"/>
</dbReference>
<dbReference type="InterPro" id="IPR049704">
    <property type="entry name" value="Aminotrans_3_PPA_site"/>
</dbReference>
<dbReference type="PANTHER" id="PTHR11986:SF79">
    <property type="entry name" value="ACETYLORNITHINE AMINOTRANSFERASE, MITOCHONDRIAL"/>
    <property type="match status" value="1"/>
</dbReference>
<dbReference type="EMBL" id="SJPH01000002">
    <property type="protein sequence ID" value="TWT47394.1"/>
    <property type="molecule type" value="Genomic_DNA"/>
</dbReference>
<reference evidence="7 8" key="1">
    <citation type="submission" date="2019-02" db="EMBL/GenBank/DDBJ databases">
        <title>Deep-cultivation of Planctomycetes and their phenomic and genomic characterization uncovers novel biology.</title>
        <authorList>
            <person name="Wiegand S."/>
            <person name="Jogler M."/>
            <person name="Boedeker C."/>
            <person name="Pinto D."/>
            <person name="Vollmers J."/>
            <person name="Rivas-Marin E."/>
            <person name="Kohn T."/>
            <person name="Peeters S.H."/>
            <person name="Heuer A."/>
            <person name="Rast P."/>
            <person name="Oberbeckmann S."/>
            <person name="Bunk B."/>
            <person name="Jeske O."/>
            <person name="Meyerdierks A."/>
            <person name="Storesund J.E."/>
            <person name="Kallscheuer N."/>
            <person name="Luecker S."/>
            <person name="Lage O.M."/>
            <person name="Pohl T."/>
            <person name="Merkel B.J."/>
            <person name="Hornburger P."/>
            <person name="Mueller R.-W."/>
            <person name="Bruemmer F."/>
            <person name="Labrenz M."/>
            <person name="Spormann A.M."/>
            <person name="Op Den Camp H."/>
            <person name="Overmann J."/>
            <person name="Amann R."/>
            <person name="Jetten M.S.M."/>
            <person name="Mascher T."/>
            <person name="Medema M.H."/>
            <person name="Devos D.P."/>
            <person name="Kaster A.-K."/>
            <person name="Ovreas L."/>
            <person name="Rohde M."/>
            <person name="Galperin M.Y."/>
            <person name="Jogler C."/>
        </authorList>
    </citation>
    <scope>NUCLEOTIDE SEQUENCE [LARGE SCALE GENOMIC DNA]</scope>
    <source>
        <strain evidence="7 8">Pla111</strain>
    </source>
</reference>
<gene>
    <name evidence="7" type="primary">davT_1</name>
    <name evidence="7" type="ORF">Pla111_10080</name>
</gene>
<dbReference type="RefSeq" id="WP_146571976.1">
    <property type="nucleotide sequence ID" value="NZ_SJPH01000002.1"/>
</dbReference>
<sequence length="451" mass="48203">MRTAAAQSIRLITEVPGPKSRALLARRVAAIPSGLGNSTEVGISHAHGALVTDVDGNQLIDMAGGIGMINVGHTPDAVVEAIRDQAGKLIHCSALVGSYEPYIELCEMLNAAAPGDMAKKTLLVNTGSEAVENAVNLARSFTGRQGVICFDGAYHGRTQLALSLTSKYSLFKKGFGPFCSEIYRFATPNLYRKPATMSDEQFIDWICAEFDNGLIARVDPSAVAAVIIEPVQGEAGFVPMPPRFLAHLRRRCDEHGIVFIADEIQSGMGRTGKLFSIEHTTVVPDVVVTAKSLGAGTPIAAVTGRSEIMDSTHRGGVGGTYGGSPLACRAAIEAVKQIQSPAFQQRAEVVGDRIAARLDTWKERFSLVGDVRGLGAMRLVEFVLDRQARTPAPEHTLRIIQRAVSGGLLLIRAGLYSNCIRLLPPIVITNEQLDEALDVLEAAIAEVDDAR</sequence>
<dbReference type="EC" id="2.6.1.48" evidence="7"/>
<dbReference type="AlphaFoldDB" id="A0A5C5W9V4"/>
<dbReference type="InterPro" id="IPR050103">
    <property type="entry name" value="Class-III_PLP-dep_AT"/>
</dbReference>
<dbReference type="InterPro" id="IPR015422">
    <property type="entry name" value="PyrdxlP-dep_Trfase_small"/>
</dbReference>
<dbReference type="GO" id="GO:0047589">
    <property type="term" value="F:5-aminovalerate transaminase activity"/>
    <property type="evidence" value="ECO:0007669"/>
    <property type="project" value="UniProtKB-EC"/>
</dbReference>
<dbReference type="CDD" id="cd00610">
    <property type="entry name" value="OAT_like"/>
    <property type="match status" value="1"/>
</dbReference>
<dbReference type="Proteomes" id="UP000318995">
    <property type="component" value="Unassembled WGS sequence"/>
</dbReference>
<comment type="caution">
    <text evidence="7">The sequence shown here is derived from an EMBL/GenBank/DDBJ whole genome shotgun (WGS) entry which is preliminary data.</text>
</comment>
<evidence type="ECO:0000313" key="7">
    <source>
        <dbReference type="EMBL" id="TWT47394.1"/>
    </source>
</evidence>
<keyword evidence="5 6" id="KW-0663">Pyridoxal phosphate</keyword>
<dbReference type="GO" id="GO:0030170">
    <property type="term" value="F:pyridoxal phosphate binding"/>
    <property type="evidence" value="ECO:0007669"/>
    <property type="project" value="InterPro"/>
</dbReference>
<dbReference type="InterPro" id="IPR015424">
    <property type="entry name" value="PyrdxlP-dep_Trfase"/>
</dbReference>
<evidence type="ECO:0000256" key="2">
    <source>
        <dbReference type="ARBA" id="ARBA00008954"/>
    </source>
</evidence>
<keyword evidence="8" id="KW-1185">Reference proteome</keyword>
<name>A0A5C5W9V4_9BACT</name>
<keyword evidence="4 7" id="KW-0808">Transferase</keyword>
<dbReference type="PANTHER" id="PTHR11986">
    <property type="entry name" value="AMINOTRANSFERASE CLASS III"/>
    <property type="match status" value="1"/>
</dbReference>
<dbReference type="OrthoDB" id="9816013at2"/>
<evidence type="ECO:0000313" key="8">
    <source>
        <dbReference type="Proteomes" id="UP000318995"/>
    </source>
</evidence>
<dbReference type="InterPro" id="IPR015421">
    <property type="entry name" value="PyrdxlP-dep_Trfase_major"/>
</dbReference>
<comment type="cofactor">
    <cofactor evidence="1">
        <name>pyridoxal 5'-phosphate</name>
        <dbReference type="ChEBI" id="CHEBI:597326"/>
    </cofactor>
</comment>
<dbReference type="PIRSF" id="PIRSF000521">
    <property type="entry name" value="Transaminase_4ab_Lys_Orn"/>
    <property type="match status" value="1"/>
</dbReference>
<keyword evidence="3 7" id="KW-0032">Aminotransferase</keyword>
<proteinExistence type="inferred from homology"/>